<evidence type="ECO:0000256" key="2">
    <source>
        <dbReference type="ARBA" id="ARBA00006275"/>
    </source>
</evidence>
<evidence type="ECO:0000313" key="10">
    <source>
        <dbReference type="Proteomes" id="UP000464577"/>
    </source>
</evidence>
<dbReference type="SUPFAM" id="SSF48452">
    <property type="entry name" value="TPR-like"/>
    <property type="match status" value="1"/>
</dbReference>
<evidence type="ECO:0000256" key="4">
    <source>
        <dbReference type="ARBA" id="ARBA00023136"/>
    </source>
</evidence>
<evidence type="ECO:0000259" key="8">
    <source>
        <dbReference type="Pfam" id="PF14322"/>
    </source>
</evidence>
<sequence>MKIYTFKRVLATAIMTWGLAACSSLIEVKPRTSIDSGTALTSQEAINAAVNAVYDALQSTDLYGRDLIALPEALSDNGRATNNSSRLVPEYQNQSGAHMINWTQDYYGINQANLVLDALTKVKLTDALRNSYEGQCLFLRALMYFDLVKVYAYMPTATISDYNRGGVPLILSGVLTLPQVTYPDRAATDAVYTQILADLTAAIDKLSATAKTRGPIYATQGAAQALYSRVALYAGKYQEAADFATKALASGIGTFQPKANYIAGWRTAINPESMFEINFQTSENIGVNTSLQTTFTTLTAVGNRTTTGGFGDLVPTVALLADLESEKDASGAVLDIRRQLYELGTSGRGAVNTETTKFLGKNGTINLDNVPVIRISEMYLNRAEAYYRLGKEADAIKDLNTIRTRSGLAEKTTLTGAALLDEIIKQRRLEFAFEGHRFWDLKRLGRDIVKLPTTVPFTDYRILARIPIAEINNNPKLKQNYNY</sequence>
<feature type="domain" description="RagB/SusD" evidence="7">
    <location>
        <begin position="358"/>
        <end position="443"/>
    </location>
</feature>
<dbReference type="CDD" id="cd08977">
    <property type="entry name" value="SusD"/>
    <property type="match status" value="1"/>
</dbReference>
<feature type="chain" id="PRO_5026989585" evidence="6">
    <location>
        <begin position="21"/>
        <end position="483"/>
    </location>
</feature>
<dbReference type="InterPro" id="IPR012944">
    <property type="entry name" value="SusD_RagB_dom"/>
</dbReference>
<dbReference type="InterPro" id="IPR011990">
    <property type="entry name" value="TPR-like_helical_dom_sf"/>
</dbReference>
<feature type="domain" description="SusD-like N-terminal" evidence="8">
    <location>
        <begin position="29"/>
        <end position="232"/>
    </location>
</feature>
<evidence type="ECO:0000256" key="6">
    <source>
        <dbReference type="SAM" id="SignalP"/>
    </source>
</evidence>
<evidence type="ECO:0000256" key="5">
    <source>
        <dbReference type="ARBA" id="ARBA00023237"/>
    </source>
</evidence>
<keyword evidence="10" id="KW-1185">Reference proteome</keyword>
<evidence type="ECO:0000259" key="7">
    <source>
        <dbReference type="Pfam" id="PF07980"/>
    </source>
</evidence>
<dbReference type="InterPro" id="IPR033985">
    <property type="entry name" value="SusD-like_N"/>
</dbReference>
<proteinExistence type="inferred from homology"/>
<accession>A0A6P1VSI9</accession>
<dbReference type="Gene3D" id="1.25.40.390">
    <property type="match status" value="1"/>
</dbReference>
<evidence type="ECO:0000256" key="1">
    <source>
        <dbReference type="ARBA" id="ARBA00004442"/>
    </source>
</evidence>
<keyword evidence="3 6" id="KW-0732">Signal</keyword>
<dbReference type="AlphaFoldDB" id="A0A6P1VSI9"/>
<comment type="similarity">
    <text evidence="2">Belongs to the SusD family.</text>
</comment>
<name>A0A6P1VSI9_9BACT</name>
<dbReference type="KEGG" id="senf:GJR95_08575"/>
<keyword evidence="4" id="KW-0472">Membrane</keyword>
<reference evidence="9 10" key="1">
    <citation type="submission" date="2019-11" db="EMBL/GenBank/DDBJ databases">
        <title>Spirosoma endbachense sp. nov., isolated from a natural salt meadow.</title>
        <authorList>
            <person name="Rojas J."/>
            <person name="Ambika Manirajan B."/>
            <person name="Ratering S."/>
            <person name="Suarez C."/>
            <person name="Geissler-Plaum R."/>
            <person name="Schnell S."/>
        </authorList>
    </citation>
    <scope>NUCLEOTIDE SEQUENCE [LARGE SCALE GENOMIC DNA]</scope>
    <source>
        <strain evidence="9 10">I-24</strain>
    </source>
</reference>
<dbReference type="EMBL" id="CP045997">
    <property type="protein sequence ID" value="QHV95072.1"/>
    <property type="molecule type" value="Genomic_DNA"/>
</dbReference>
<comment type="subcellular location">
    <subcellularLocation>
        <location evidence="1">Cell outer membrane</location>
    </subcellularLocation>
</comment>
<evidence type="ECO:0000313" key="9">
    <source>
        <dbReference type="EMBL" id="QHV95072.1"/>
    </source>
</evidence>
<dbReference type="GO" id="GO:0009279">
    <property type="term" value="C:cell outer membrane"/>
    <property type="evidence" value="ECO:0007669"/>
    <property type="project" value="UniProtKB-SubCell"/>
</dbReference>
<dbReference type="Pfam" id="PF14322">
    <property type="entry name" value="SusD-like_3"/>
    <property type="match status" value="1"/>
</dbReference>
<protein>
    <submittedName>
        <fullName evidence="9">RagB/SusD family nutrient uptake outer membrane protein</fullName>
    </submittedName>
</protein>
<dbReference type="PROSITE" id="PS51257">
    <property type="entry name" value="PROKAR_LIPOPROTEIN"/>
    <property type="match status" value="1"/>
</dbReference>
<gene>
    <name evidence="9" type="ORF">GJR95_08575</name>
</gene>
<evidence type="ECO:0000256" key="3">
    <source>
        <dbReference type="ARBA" id="ARBA00022729"/>
    </source>
</evidence>
<keyword evidence="5" id="KW-0998">Cell outer membrane</keyword>
<dbReference type="Proteomes" id="UP000464577">
    <property type="component" value="Chromosome"/>
</dbReference>
<dbReference type="RefSeq" id="WP_162385487.1">
    <property type="nucleotide sequence ID" value="NZ_CP045997.1"/>
</dbReference>
<feature type="signal peptide" evidence="6">
    <location>
        <begin position="1"/>
        <end position="20"/>
    </location>
</feature>
<organism evidence="9 10">
    <name type="scientific">Spirosoma endbachense</name>
    <dbReference type="NCBI Taxonomy" id="2666025"/>
    <lineage>
        <taxon>Bacteria</taxon>
        <taxon>Pseudomonadati</taxon>
        <taxon>Bacteroidota</taxon>
        <taxon>Cytophagia</taxon>
        <taxon>Cytophagales</taxon>
        <taxon>Cytophagaceae</taxon>
        <taxon>Spirosoma</taxon>
    </lineage>
</organism>
<dbReference type="Pfam" id="PF07980">
    <property type="entry name" value="SusD_RagB"/>
    <property type="match status" value="1"/>
</dbReference>